<dbReference type="InterPro" id="IPR036537">
    <property type="entry name" value="Adaptor_Cbl_N_dom_sf"/>
</dbReference>
<dbReference type="GO" id="GO:0007166">
    <property type="term" value="P:cell surface receptor signaling pathway"/>
    <property type="evidence" value="ECO:0007669"/>
    <property type="project" value="InterPro"/>
</dbReference>
<dbReference type="AlphaFoldDB" id="A0A8H7F8T9"/>
<dbReference type="Proteomes" id="UP000629468">
    <property type="component" value="Unassembled WGS sequence"/>
</dbReference>
<dbReference type="Gene3D" id="1.20.930.20">
    <property type="entry name" value="Adaptor protein Cbl, N-terminal domain"/>
    <property type="match status" value="1"/>
</dbReference>
<name>A0A8H7F8T9_AGABI</name>
<accession>A0A8H7F8T9</accession>
<evidence type="ECO:0000313" key="1">
    <source>
        <dbReference type="EMBL" id="KAF7782946.1"/>
    </source>
</evidence>
<proteinExistence type="predicted"/>
<dbReference type="CDD" id="cd21037">
    <property type="entry name" value="MLKL_NTD"/>
    <property type="match status" value="1"/>
</dbReference>
<dbReference type="EMBL" id="JABXXO010000003">
    <property type="protein sequence ID" value="KAF7782946.1"/>
    <property type="molecule type" value="Genomic_DNA"/>
</dbReference>
<evidence type="ECO:0000313" key="2">
    <source>
        <dbReference type="Proteomes" id="UP000629468"/>
    </source>
</evidence>
<protein>
    <submittedName>
        <fullName evidence="1">Uncharacterized protein</fullName>
    </submittedName>
</protein>
<reference evidence="1 2" key="1">
    <citation type="journal article" name="Sci. Rep.">
        <title>Telomere-to-telomere assembled and centromere annotated genomes of the two main subspecies of the button mushroom Agaricus bisporus reveal especially polymorphic chromosome ends.</title>
        <authorList>
            <person name="Sonnenberg A.S.M."/>
            <person name="Sedaghat-Telgerd N."/>
            <person name="Lavrijssen B."/>
            <person name="Ohm R.A."/>
            <person name="Hendrickx P.M."/>
            <person name="Scholtmeijer K."/>
            <person name="Baars J.J.P."/>
            <person name="van Peer A."/>
        </authorList>
    </citation>
    <scope>NUCLEOTIDE SEQUENCE [LARGE SCALE GENOMIC DNA]</scope>
    <source>
        <strain evidence="1 2">H119_p4</strain>
    </source>
</reference>
<comment type="caution">
    <text evidence="1">The sequence shown here is derived from an EMBL/GenBank/DDBJ whole genome shotgun (WGS) entry which is preliminary data.</text>
</comment>
<dbReference type="InterPro" id="IPR059179">
    <property type="entry name" value="MLKL-like_MCAfunc"/>
</dbReference>
<sequence length="223" mass="24414">MGKAVEATALVSEQALKLLKTVDSFVSIPGVGAAAEAALSILELAQTVKSNKAEFISVGEKACTIMVTIVEKVNAAEQPGRQTDMSSLEKESGKLRGVMEEVEEIVHKHVKRRKRCVLLQRILYSQRDQDAIKDCKERLQNALDLFTVQSHIGVRQGVEDANNKLDQLAERRSEGLITTTQYTGGDAFTHIADNSVKVNGTGNSVNVSSFASSPSHYPPWQRY</sequence>
<organism evidence="1 2">
    <name type="scientific">Agaricus bisporus var. burnettii</name>
    <dbReference type="NCBI Taxonomy" id="192524"/>
    <lineage>
        <taxon>Eukaryota</taxon>
        <taxon>Fungi</taxon>
        <taxon>Dikarya</taxon>
        <taxon>Basidiomycota</taxon>
        <taxon>Agaricomycotina</taxon>
        <taxon>Agaricomycetes</taxon>
        <taxon>Agaricomycetidae</taxon>
        <taxon>Agaricales</taxon>
        <taxon>Agaricineae</taxon>
        <taxon>Agaricaceae</taxon>
        <taxon>Agaricus</taxon>
    </lineage>
</organism>
<gene>
    <name evidence="1" type="ORF">Agabi119p4_2322</name>
</gene>